<keyword evidence="7" id="KW-1185">Reference proteome</keyword>
<dbReference type="GO" id="GO:0003735">
    <property type="term" value="F:structural constituent of ribosome"/>
    <property type="evidence" value="ECO:0007669"/>
    <property type="project" value="InterPro"/>
</dbReference>
<evidence type="ECO:0000313" key="6">
    <source>
        <dbReference type="Ensembl" id="ENSACAP00000031765.1"/>
    </source>
</evidence>
<accession>A0A803T975</accession>
<dbReference type="Proteomes" id="UP000001646">
    <property type="component" value="Unplaced"/>
</dbReference>
<evidence type="ECO:0000256" key="4">
    <source>
        <dbReference type="ARBA" id="ARBA00035228"/>
    </source>
</evidence>
<comment type="similarity">
    <text evidence="1">Belongs to the eukaryotic ribosomal protein eL33 family.</text>
</comment>
<reference evidence="6" key="1">
    <citation type="submission" date="2009-12" db="EMBL/GenBank/DDBJ databases">
        <title>The Genome Sequence of Anolis carolinensis (Green Anole Lizard).</title>
        <authorList>
            <consortium name="The Genome Sequencing Platform"/>
            <person name="Di Palma F."/>
            <person name="Alfoldi J."/>
            <person name="Heiman D."/>
            <person name="Young S."/>
            <person name="Grabherr M."/>
            <person name="Johnson J."/>
            <person name="Lander E.S."/>
            <person name="Lindblad-Toh K."/>
        </authorList>
    </citation>
    <scope>NUCLEOTIDE SEQUENCE [LARGE SCALE GENOMIC DNA]</scope>
    <source>
        <strain evidence="6">JBL SC #1</strain>
    </source>
</reference>
<sequence>ITVRLWSKATFDGYKQGLQNQIKEVYSCNETEFYLGKNCAYVYKIWDDLEGARFLFIIQKLEFHYCFGNIWSIGSN</sequence>
<evidence type="ECO:0000256" key="1">
    <source>
        <dbReference type="ARBA" id="ARBA00009269"/>
    </source>
</evidence>
<reference evidence="6" key="2">
    <citation type="submission" date="2025-08" db="UniProtKB">
        <authorList>
            <consortium name="Ensembl"/>
        </authorList>
    </citation>
    <scope>IDENTIFICATION</scope>
</reference>
<dbReference type="InParanoid" id="A0A803T975"/>
<dbReference type="InterPro" id="IPR009000">
    <property type="entry name" value="Transl_B-barrel_sf"/>
</dbReference>
<dbReference type="GO" id="GO:0005840">
    <property type="term" value="C:ribosome"/>
    <property type="evidence" value="ECO:0007669"/>
    <property type="project" value="UniProtKB-KW"/>
</dbReference>
<evidence type="ECO:0000256" key="5">
    <source>
        <dbReference type="ARBA" id="ARBA00035530"/>
    </source>
</evidence>
<evidence type="ECO:0000313" key="7">
    <source>
        <dbReference type="Proteomes" id="UP000001646"/>
    </source>
</evidence>
<dbReference type="InterPro" id="IPR001780">
    <property type="entry name" value="Ribosomal_eL33"/>
</dbReference>
<proteinExistence type="inferred from homology"/>
<protein>
    <recommendedName>
        <fullName evidence="4">Large ribosomal subunit protein eL33</fullName>
    </recommendedName>
    <alternativeName>
        <fullName evidence="5">60S ribosomal protein L35a</fullName>
    </alternativeName>
</protein>
<dbReference type="Gene3D" id="2.40.10.190">
    <property type="entry name" value="translation elongation factor selb, chain A, domain 4"/>
    <property type="match status" value="1"/>
</dbReference>
<dbReference type="GO" id="GO:0006412">
    <property type="term" value="P:translation"/>
    <property type="evidence" value="ECO:0007669"/>
    <property type="project" value="InterPro"/>
</dbReference>
<evidence type="ECO:0000256" key="2">
    <source>
        <dbReference type="ARBA" id="ARBA00022980"/>
    </source>
</evidence>
<dbReference type="SUPFAM" id="SSF50447">
    <property type="entry name" value="Translation proteins"/>
    <property type="match status" value="1"/>
</dbReference>
<reference evidence="6" key="3">
    <citation type="submission" date="2025-09" db="UniProtKB">
        <authorList>
            <consortium name="Ensembl"/>
        </authorList>
    </citation>
    <scope>IDENTIFICATION</scope>
</reference>
<keyword evidence="3" id="KW-0687">Ribonucleoprotein</keyword>
<dbReference type="GO" id="GO:1990904">
    <property type="term" value="C:ribonucleoprotein complex"/>
    <property type="evidence" value="ECO:0007669"/>
    <property type="project" value="UniProtKB-KW"/>
</dbReference>
<dbReference type="AlphaFoldDB" id="A0A803T975"/>
<dbReference type="InterPro" id="IPR038661">
    <property type="entry name" value="Ribosomal_eL33_sf"/>
</dbReference>
<dbReference type="Pfam" id="PF01247">
    <property type="entry name" value="Ribosomal_L35Ae"/>
    <property type="match status" value="1"/>
</dbReference>
<name>A0A803T975_ANOCA</name>
<evidence type="ECO:0000256" key="3">
    <source>
        <dbReference type="ARBA" id="ARBA00023274"/>
    </source>
</evidence>
<dbReference type="Ensembl" id="ENSACAT00000055225.1">
    <property type="protein sequence ID" value="ENSACAP00000031765.1"/>
    <property type="gene ID" value="ENSACAG00000037499.1"/>
</dbReference>
<keyword evidence="2" id="KW-0689">Ribosomal protein</keyword>
<organism evidence="6 7">
    <name type="scientific">Anolis carolinensis</name>
    <name type="common">Green anole</name>
    <name type="synonym">American chameleon</name>
    <dbReference type="NCBI Taxonomy" id="28377"/>
    <lineage>
        <taxon>Eukaryota</taxon>
        <taxon>Metazoa</taxon>
        <taxon>Chordata</taxon>
        <taxon>Craniata</taxon>
        <taxon>Vertebrata</taxon>
        <taxon>Euteleostomi</taxon>
        <taxon>Lepidosauria</taxon>
        <taxon>Squamata</taxon>
        <taxon>Bifurcata</taxon>
        <taxon>Unidentata</taxon>
        <taxon>Episquamata</taxon>
        <taxon>Toxicofera</taxon>
        <taxon>Iguania</taxon>
        <taxon>Dactyloidae</taxon>
        <taxon>Anolis</taxon>
    </lineage>
</organism>